<dbReference type="InterPro" id="IPR029058">
    <property type="entry name" value="AB_hydrolase_fold"/>
</dbReference>
<dbReference type="AlphaFoldDB" id="A0A1W1YNJ1"/>
<evidence type="ECO:0000313" key="5">
    <source>
        <dbReference type="Proteomes" id="UP000192756"/>
    </source>
</evidence>
<accession>A0A1W1YNJ1</accession>
<dbReference type="STRING" id="151894.SAMN04488524_0062"/>
<dbReference type="PANTHER" id="PTHR30383">
    <property type="entry name" value="THIOESTERASE 1/PROTEASE 1/LYSOPHOSPHOLIPASE L1"/>
    <property type="match status" value="1"/>
</dbReference>
<dbReference type="Proteomes" id="UP000192756">
    <property type="component" value="Unassembled WGS sequence"/>
</dbReference>
<dbReference type="GO" id="GO:0006508">
    <property type="term" value="P:proteolysis"/>
    <property type="evidence" value="ECO:0007669"/>
    <property type="project" value="InterPro"/>
</dbReference>
<feature type="domain" description="Peptidase S9 prolyl oligopeptidase catalytic" evidence="2">
    <location>
        <begin position="323"/>
        <end position="455"/>
    </location>
</feature>
<protein>
    <submittedName>
        <fullName evidence="4">Lysophospholipase L1</fullName>
    </submittedName>
</protein>
<evidence type="ECO:0000259" key="2">
    <source>
        <dbReference type="Pfam" id="PF00326"/>
    </source>
</evidence>
<dbReference type="OrthoDB" id="9796689at2"/>
<dbReference type="InterPro" id="IPR013830">
    <property type="entry name" value="SGNH_hydro"/>
</dbReference>
<dbReference type="PANTHER" id="PTHR30383:SF5">
    <property type="entry name" value="SGNH HYDROLASE-TYPE ESTERASE DOMAIN-CONTAINING PROTEIN"/>
    <property type="match status" value="1"/>
</dbReference>
<dbReference type="Gene3D" id="3.40.50.1820">
    <property type="entry name" value="alpha/beta hydrolase"/>
    <property type="match status" value="1"/>
</dbReference>
<keyword evidence="1" id="KW-0732">Signal</keyword>
<dbReference type="Gene3D" id="3.40.50.1110">
    <property type="entry name" value="SGNH hydrolase"/>
    <property type="match status" value="1"/>
</dbReference>
<dbReference type="InterPro" id="IPR051532">
    <property type="entry name" value="Ester_Hydrolysis_Enzymes"/>
</dbReference>
<dbReference type="SUPFAM" id="SSF53474">
    <property type="entry name" value="alpha/beta-Hydrolases"/>
    <property type="match status" value="1"/>
</dbReference>
<dbReference type="GO" id="GO:0004622">
    <property type="term" value="F:phosphatidylcholine lysophospholipase activity"/>
    <property type="evidence" value="ECO:0007669"/>
    <property type="project" value="TreeGrafter"/>
</dbReference>
<evidence type="ECO:0000256" key="1">
    <source>
        <dbReference type="SAM" id="SignalP"/>
    </source>
</evidence>
<sequence>MKHLFRYFIISCLCFATNTGFAQSKIRIACIGNSITFGSGLKDRAKESYPAQLQALLGPAYEVLNFGVSGATMLKKGNKPYWKTPEYEQALVAAANVYFVKLGTNDSKLINRPMMGDYVNDYRDMVRTLAKLQSRPRIILLTPIKAFSDEKFGISGTYLKDSIIPSIQKLAYEENLEVIDLHSLFADKEALLADKIHPNAEGDGFIAKRLYELIAQQTKKTGATGSIPKLNLPAEKSSFYGYNCFQFKFKERNAKIAVPKREAAGKPWIWRARFWGHEPQTDIALLERGYHVVYCDVAELFGNSEAINLWNGFYNHLQKLGFAKKAVLEGMSRGGVYVYNWAAANPKKVTCIYADNPVLDLKSWPGGKGIGPGSKKEWATFLKDYSYQTDEQAAAFAGSPIDKIKEIVKGGYPMLHVCGDQDEVVPISENTSLFAEKIKQAGGNISIIHKPEGKHHPHSLPNPQPIVDFILRAAQK</sequence>
<evidence type="ECO:0000259" key="3">
    <source>
        <dbReference type="Pfam" id="PF13472"/>
    </source>
</evidence>
<dbReference type="Pfam" id="PF00326">
    <property type="entry name" value="Peptidase_S9"/>
    <property type="match status" value="1"/>
</dbReference>
<dbReference type="GO" id="GO:0008236">
    <property type="term" value="F:serine-type peptidase activity"/>
    <property type="evidence" value="ECO:0007669"/>
    <property type="project" value="InterPro"/>
</dbReference>
<feature type="chain" id="PRO_5012574204" evidence="1">
    <location>
        <begin position="23"/>
        <end position="476"/>
    </location>
</feature>
<dbReference type="SUPFAM" id="SSF52266">
    <property type="entry name" value="SGNH hydrolase"/>
    <property type="match status" value="1"/>
</dbReference>
<feature type="signal peptide" evidence="1">
    <location>
        <begin position="1"/>
        <end position="22"/>
    </location>
</feature>
<evidence type="ECO:0000313" key="4">
    <source>
        <dbReference type="EMBL" id="SMC37729.1"/>
    </source>
</evidence>
<name>A0A1W1YNJ1_9SPHI</name>
<proteinExistence type="predicted"/>
<dbReference type="RefSeq" id="WP_084236304.1">
    <property type="nucleotide sequence ID" value="NZ_FWXT01000001.1"/>
</dbReference>
<keyword evidence="5" id="KW-1185">Reference proteome</keyword>
<dbReference type="Pfam" id="PF13472">
    <property type="entry name" value="Lipase_GDSL_2"/>
    <property type="match status" value="1"/>
</dbReference>
<reference evidence="5" key="1">
    <citation type="submission" date="2017-04" db="EMBL/GenBank/DDBJ databases">
        <authorList>
            <person name="Varghese N."/>
            <person name="Submissions S."/>
        </authorList>
    </citation>
    <scope>NUCLEOTIDE SEQUENCE [LARGE SCALE GENOMIC DNA]</scope>
    <source>
        <strain evidence="5">DSM 12126</strain>
    </source>
</reference>
<dbReference type="EMBL" id="FWXT01000001">
    <property type="protein sequence ID" value="SMC37729.1"/>
    <property type="molecule type" value="Genomic_DNA"/>
</dbReference>
<dbReference type="InterPro" id="IPR001375">
    <property type="entry name" value="Peptidase_S9_cat"/>
</dbReference>
<dbReference type="InterPro" id="IPR036514">
    <property type="entry name" value="SGNH_hydro_sf"/>
</dbReference>
<gene>
    <name evidence="4" type="ORF">SAMN04488524_0062</name>
</gene>
<feature type="domain" description="SGNH hydrolase-type esterase" evidence="3">
    <location>
        <begin position="30"/>
        <end position="202"/>
    </location>
</feature>
<organism evidence="4 5">
    <name type="scientific">Pedobacter africanus</name>
    <dbReference type="NCBI Taxonomy" id="151894"/>
    <lineage>
        <taxon>Bacteria</taxon>
        <taxon>Pseudomonadati</taxon>
        <taxon>Bacteroidota</taxon>
        <taxon>Sphingobacteriia</taxon>
        <taxon>Sphingobacteriales</taxon>
        <taxon>Sphingobacteriaceae</taxon>
        <taxon>Pedobacter</taxon>
    </lineage>
</organism>